<dbReference type="Gene3D" id="2.40.110.10">
    <property type="entry name" value="Butyryl-CoA Dehydrogenase, subunit A, domain 2"/>
    <property type="match status" value="1"/>
</dbReference>
<evidence type="ECO:0000259" key="7">
    <source>
        <dbReference type="Pfam" id="PF00441"/>
    </source>
</evidence>
<comment type="cofactor">
    <cofactor evidence="1 6">
        <name>FAD</name>
        <dbReference type="ChEBI" id="CHEBI:57692"/>
    </cofactor>
</comment>
<organism evidence="10 11">
    <name type="scientific">Sulfitobacter pontiacus</name>
    <dbReference type="NCBI Taxonomy" id="60137"/>
    <lineage>
        <taxon>Bacteria</taxon>
        <taxon>Pseudomonadati</taxon>
        <taxon>Pseudomonadota</taxon>
        <taxon>Alphaproteobacteria</taxon>
        <taxon>Rhodobacterales</taxon>
        <taxon>Roseobacteraceae</taxon>
        <taxon>Sulfitobacter</taxon>
    </lineage>
</organism>
<dbReference type="InterPro" id="IPR037069">
    <property type="entry name" value="AcylCoA_DH/ox_N_sf"/>
</dbReference>
<feature type="domain" description="Acyl-CoA dehydrogenase/oxidase N-terminal" evidence="9">
    <location>
        <begin position="6"/>
        <end position="81"/>
    </location>
</feature>
<dbReference type="InterPro" id="IPR013786">
    <property type="entry name" value="AcylCoA_DH/ox_N"/>
</dbReference>
<dbReference type="InterPro" id="IPR009100">
    <property type="entry name" value="AcylCoA_DH/oxidase_NM_dom_sf"/>
</dbReference>
<evidence type="ECO:0000313" key="11">
    <source>
        <dbReference type="Proteomes" id="UP000183076"/>
    </source>
</evidence>
<evidence type="ECO:0000313" key="10">
    <source>
        <dbReference type="EMBL" id="SDX64491.1"/>
    </source>
</evidence>
<evidence type="ECO:0000259" key="8">
    <source>
        <dbReference type="Pfam" id="PF02770"/>
    </source>
</evidence>
<dbReference type="PANTHER" id="PTHR43884">
    <property type="entry name" value="ACYL-COA DEHYDROGENASE"/>
    <property type="match status" value="1"/>
</dbReference>
<feature type="domain" description="Acyl-CoA oxidase/dehydrogenase middle" evidence="8">
    <location>
        <begin position="125"/>
        <end position="214"/>
    </location>
</feature>
<dbReference type="InterPro" id="IPR036250">
    <property type="entry name" value="AcylCo_DH-like_C"/>
</dbReference>
<evidence type="ECO:0000256" key="3">
    <source>
        <dbReference type="ARBA" id="ARBA00022630"/>
    </source>
</evidence>
<dbReference type="Gene3D" id="1.10.540.10">
    <property type="entry name" value="Acyl-CoA dehydrogenase/oxidase, N-terminal domain"/>
    <property type="match status" value="1"/>
</dbReference>
<keyword evidence="3 6" id="KW-0285">Flavoprotein</keyword>
<reference evidence="11" key="1">
    <citation type="submission" date="2016-10" db="EMBL/GenBank/DDBJ databases">
        <authorList>
            <person name="Varghese N."/>
            <person name="Submissions S."/>
        </authorList>
    </citation>
    <scope>NUCLEOTIDE SEQUENCE [LARGE SCALE GENOMIC DNA]</scope>
    <source>
        <strain evidence="11">DSM 10014</strain>
    </source>
</reference>
<dbReference type="STRING" id="60137.SAMN04488041_11066"/>
<protein>
    <submittedName>
        <fullName evidence="10">Acyl-CoA dehydrogenase</fullName>
    </submittedName>
</protein>
<dbReference type="EMBL" id="FNNB01000010">
    <property type="protein sequence ID" value="SDX64491.1"/>
    <property type="molecule type" value="Genomic_DNA"/>
</dbReference>
<evidence type="ECO:0000256" key="5">
    <source>
        <dbReference type="ARBA" id="ARBA00023002"/>
    </source>
</evidence>
<evidence type="ECO:0000256" key="4">
    <source>
        <dbReference type="ARBA" id="ARBA00022827"/>
    </source>
</evidence>
<dbReference type="Pfam" id="PF02771">
    <property type="entry name" value="Acyl-CoA_dh_N"/>
    <property type="match status" value="1"/>
</dbReference>
<dbReference type="SUPFAM" id="SSF47203">
    <property type="entry name" value="Acyl-CoA dehydrogenase C-terminal domain-like"/>
    <property type="match status" value="1"/>
</dbReference>
<evidence type="ECO:0000256" key="6">
    <source>
        <dbReference type="RuleBase" id="RU362125"/>
    </source>
</evidence>
<evidence type="ECO:0000256" key="2">
    <source>
        <dbReference type="ARBA" id="ARBA00009347"/>
    </source>
</evidence>
<dbReference type="Proteomes" id="UP000183076">
    <property type="component" value="Unassembled WGS sequence"/>
</dbReference>
<dbReference type="Pfam" id="PF00441">
    <property type="entry name" value="Acyl-CoA_dh_1"/>
    <property type="match status" value="1"/>
</dbReference>
<comment type="similarity">
    <text evidence="2 6">Belongs to the acyl-CoA dehydrogenase family.</text>
</comment>
<keyword evidence="4 6" id="KW-0274">FAD</keyword>
<proteinExistence type="inferred from homology"/>
<feature type="domain" description="Acyl-CoA dehydrogenase/oxidase C-terminal" evidence="7">
    <location>
        <begin position="239"/>
        <end position="372"/>
    </location>
</feature>
<evidence type="ECO:0000259" key="9">
    <source>
        <dbReference type="Pfam" id="PF02771"/>
    </source>
</evidence>
<accession>A0A1H3DDL9</accession>
<dbReference type="RefSeq" id="WP_074637547.1">
    <property type="nucleotide sequence ID" value="NZ_CP160850.1"/>
</dbReference>
<keyword evidence="5 6" id="KW-0560">Oxidoreductase</keyword>
<dbReference type="InterPro" id="IPR009075">
    <property type="entry name" value="AcylCo_DH/oxidase_C"/>
</dbReference>
<gene>
    <name evidence="10" type="ORF">SAMN04488041_11066</name>
</gene>
<dbReference type="Pfam" id="PF02770">
    <property type="entry name" value="Acyl-CoA_dh_M"/>
    <property type="match status" value="1"/>
</dbReference>
<dbReference type="CDD" id="cd00567">
    <property type="entry name" value="ACAD"/>
    <property type="match status" value="1"/>
</dbReference>
<dbReference type="Gene3D" id="1.20.140.10">
    <property type="entry name" value="Butyryl-CoA Dehydrogenase, subunit A, domain 3"/>
    <property type="match status" value="1"/>
</dbReference>
<dbReference type="GO" id="GO:0050660">
    <property type="term" value="F:flavin adenine dinucleotide binding"/>
    <property type="evidence" value="ECO:0007669"/>
    <property type="project" value="InterPro"/>
</dbReference>
<dbReference type="InterPro" id="IPR046373">
    <property type="entry name" value="Acyl-CoA_Oxase/DH_mid-dom_sf"/>
</dbReference>
<evidence type="ECO:0000256" key="1">
    <source>
        <dbReference type="ARBA" id="ARBA00001974"/>
    </source>
</evidence>
<dbReference type="AlphaFoldDB" id="A0A1H3DDL9"/>
<sequence length="377" mass="40000">MDFSQTDEQKMLQESVKRLLERSYDFETRQKMLQSGRPWSPEIWQALAEMGILGLPFAEEVGGFGGSMADVVAVAEPFGAHLLIEPYVSSILLAGSCLAQSDSPAAQAQLSKIITGEQTAAFAHEEGKGTADSALVSLAATEVADGFTLSGEKRMVLGGAQADALVVSARTRGTAPDKDGLSLFMVDPKQQGVSITSFVTIDGRHAAHITFDGVQIPSERRIAEDAHSVLQTVISRAIVALCAEAVGAMGALLRLTSEYASTRKQFGTPIATFQTISHRLADMKIAYVKARSCLLYTTALMDAGQVGAQDISVLKGQIGALGRDIGEAAIQTHGGVGMTDEVSIGHFHKRILTINALFGDSEYHFRAVGKSLATAKA</sequence>
<dbReference type="InterPro" id="IPR006091">
    <property type="entry name" value="Acyl-CoA_Oxase/DH_mid-dom"/>
</dbReference>
<dbReference type="SUPFAM" id="SSF56645">
    <property type="entry name" value="Acyl-CoA dehydrogenase NM domain-like"/>
    <property type="match status" value="1"/>
</dbReference>
<dbReference type="PANTHER" id="PTHR43884:SF20">
    <property type="entry name" value="ACYL-COA DEHYDROGENASE FADE28"/>
    <property type="match status" value="1"/>
</dbReference>
<dbReference type="GeneID" id="94022539"/>
<name>A0A1H3DDL9_9RHOB</name>
<dbReference type="GO" id="GO:0003995">
    <property type="term" value="F:acyl-CoA dehydrogenase activity"/>
    <property type="evidence" value="ECO:0007669"/>
    <property type="project" value="TreeGrafter"/>
</dbReference>